<keyword evidence="6" id="KW-0560">Oxidoreductase</keyword>
<keyword evidence="5" id="KW-0274">FAD</keyword>
<dbReference type="PANTHER" id="PTHR47356">
    <property type="entry name" value="FAD-DEPENDENT MONOOXYGENASE ASQG-RELATED"/>
    <property type="match status" value="1"/>
</dbReference>
<reference evidence="8 9" key="1">
    <citation type="submission" date="2024-02" db="EMBL/GenBank/DDBJ databases">
        <title>First draft genome assembly of two strains of Seiridium cardinale.</title>
        <authorList>
            <person name="Emiliani G."/>
            <person name="Scali E."/>
        </authorList>
    </citation>
    <scope>NUCLEOTIDE SEQUENCE [LARGE SCALE GENOMIC DNA]</scope>
    <source>
        <strain evidence="8 9">BM-138-000479</strain>
    </source>
</reference>
<evidence type="ECO:0000313" key="8">
    <source>
        <dbReference type="EMBL" id="KAK9777222.1"/>
    </source>
</evidence>
<dbReference type="Pfam" id="PF01494">
    <property type="entry name" value="FAD_binding_3"/>
    <property type="match status" value="1"/>
</dbReference>
<sequence length="435" mass="48610">MTEGSFRVIIVGAGPVGLYLAHAMERANIDYIVLEQQATALNTSGQLLFTWPQTVRLLDQLGLYQEAKEVAIPIHYKKRVYGHDGSITSANQFWDYVEPSHGYPFLPMLRSDLIKILYTNLKDRDTNIITSAEVVDIETHSEGVRVQLASGRNVEGSVVIGADGVHSKSRKLMHKLAGQAPSEDMVSSFHGIFGWAAISDLSIESEVFFESRGGGAVIQSLGTPEKLRFVALKPLSEPSTGRKRYTRQEMEEYAASVGDVAVCPGVKFKDVWERADKDKAQMLNQEEGFMSRWHHDRLVLVGDAVHKSTSVNGLGMTCGLHSAAVLASLLQDLVKATSQKPTTDEIDHVFSRYQQGRQREVQPVWDGGYSMIREVTRDSLWSWMWDKYVLPWFDVEGLVKGLVPSYFLIRHGAILSYVPFVGEQGSIPWLRRPIA</sequence>
<proteinExistence type="inferred from homology"/>
<gene>
    <name evidence="8" type="ORF">SCAR479_05951</name>
</gene>
<evidence type="ECO:0000256" key="6">
    <source>
        <dbReference type="ARBA" id="ARBA00023002"/>
    </source>
</evidence>
<evidence type="ECO:0000256" key="5">
    <source>
        <dbReference type="ARBA" id="ARBA00022827"/>
    </source>
</evidence>
<accession>A0ABR2XTV4</accession>
<dbReference type="SUPFAM" id="SSF51905">
    <property type="entry name" value="FAD/NAD(P)-binding domain"/>
    <property type="match status" value="1"/>
</dbReference>
<name>A0ABR2XTV4_9PEZI</name>
<evidence type="ECO:0000256" key="1">
    <source>
        <dbReference type="ARBA" id="ARBA00001974"/>
    </source>
</evidence>
<dbReference type="Gene3D" id="3.50.50.60">
    <property type="entry name" value="FAD/NAD(P)-binding domain"/>
    <property type="match status" value="1"/>
</dbReference>
<feature type="domain" description="FAD-binding" evidence="7">
    <location>
        <begin position="7"/>
        <end position="337"/>
    </location>
</feature>
<evidence type="ECO:0000256" key="2">
    <source>
        <dbReference type="ARBA" id="ARBA00005179"/>
    </source>
</evidence>
<comment type="caution">
    <text evidence="8">The sequence shown here is derived from an EMBL/GenBank/DDBJ whole genome shotgun (WGS) entry which is preliminary data.</text>
</comment>
<dbReference type="InterPro" id="IPR002938">
    <property type="entry name" value="FAD-bd"/>
</dbReference>
<dbReference type="PANTHER" id="PTHR47356:SF2">
    <property type="entry name" value="FAD-BINDING DOMAIN-CONTAINING PROTEIN-RELATED"/>
    <property type="match status" value="1"/>
</dbReference>
<organism evidence="8 9">
    <name type="scientific">Seiridium cardinale</name>
    <dbReference type="NCBI Taxonomy" id="138064"/>
    <lineage>
        <taxon>Eukaryota</taxon>
        <taxon>Fungi</taxon>
        <taxon>Dikarya</taxon>
        <taxon>Ascomycota</taxon>
        <taxon>Pezizomycotina</taxon>
        <taxon>Sordariomycetes</taxon>
        <taxon>Xylariomycetidae</taxon>
        <taxon>Amphisphaeriales</taxon>
        <taxon>Sporocadaceae</taxon>
        <taxon>Seiridium</taxon>
    </lineage>
</organism>
<keyword evidence="4" id="KW-0285">Flavoprotein</keyword>
<comment type="similarity">
    <text evidence="3">Belongs to the paxM FAD-dependent monooxygenase family.</text>
</comment>
<dbReference type="EMBL" id="JARVKM010000022">
    <property type="protein sequence ID" value="KAK9777222.1"/>
    <property type="molecule type" value="Genomic_DNA"/>
</dbReference>
<protein>
    <submittedName>
        <fullName evidence="8">FAD-binding domain-containing protein</fullName>
    </submittedName>
</protein>
<evidence type="ECO:0000313" key="9">
    <source>
        <dbReference type="Proteomes" id="UP001465668"/>
    </source>
</evidence>
<comment type="cofactor">
    <cofactor evidence="1">
        <name>FAD</name>
        <dbReference type="ChEBI" id="CHEBI:57692"/>
    </cofactor>
</comment>
<comment type="pathway">
    <text evidence="2">Secondary metabolite biosynthesis.</text>
</comment>
<dbReference type="InterPro" id="IPR036188">
    <property type="entry name" value="FAD/NAD-bd_sf"/>
</dbReference>
<evidence type="ECO:0000256" key="4">
    <source>
        <dbReference type="ARBA" id="ARBA00022630"/>
    </source>
</evidence>
<keyword evidence="9" id="KW-1185">Reference proteome</keyword>
<evidence type="ECO:0000259" key="7">
    <source>
        <dbReference type="Pfam" id="PF01494"/>
    </source>
</evidence>
<evidence type="ECO:0000256" key="3">
    <source>
        <dbReference type="ARBA" id="ARBA00007992"/>
    </source>
</evidence>
<dbReference type="PRINTS" id="PR00420">
    <property type="entry name" value="RNGMNOXGNASE"/>
</dbReference>
<dbReference type="Proteomes" id="UP001465668">
    <property type="component" value="Unassembled WGS sequence"/>
</dbReference>
<dbReference type="InterPro" id="IPR050562">
    <property type="entry name" value="FAD_mOase_fung"/>
</dbReference>